<dbReference type="EMBL" id="DVNB01000051">
    <property type="protein sequence ID" value="HIU57167.1"/>
    <property type="molecule type" value="Genomic_DNA"/>
</dbReference>
<sequence length="862" mass="93764">MKREICALLSAAMLFGSGGYVFAEDGAAEAGLLVNGDFETELAGSDDWKFSKSGGWYYGSDPGAAEITEAQYHGGASSLVIQQATVGQRVTLEAGKVYRLSAYVKADSATGSPDIGFYNGTAAYPASAENAVAMEDVSATTEWQEVTVELECTTSQDYVICLMTWGDSVNVYFDDVTISETEIPFEGGGVENGDFANTSVWDIEGSGSISGGAFSVSGTDYESRLSQTVEGLENGVYDMTAYVTSSDISGTAYLYAKTEGHTMASTSIPMTETAMRVTVPGVVVDNGSCDIGLYASGSSSITLDNVSLSLSDDTRVQFLKGGEISKLTYVEDQGARFFRAGGTEGDALQIMAENGFNLARIRLLDDPGKGHGDGTYYLPEYYMTEEDCLDLARRAKDKGMQICFTFAYSDYWVDGEKQMVPYAWQQEIDEQGLTGEALVEYLENKVYEYTKDVMEKLIAQGTQPEFVSIGNEVQVGILFNRNDHNNGLYNNAGYLARLLASGARAVRDTSPESKIIFHSDNGGNLYRRSTFVSALRSIDDSLYDVIGVSYYPYYNADYSIDTVVNDFTNIIGEFDKDVIIMETGYNWSEIRGDGWEGQLQDSGYYQDIYGESQEGQRAFLTELYAKLKQVAGGRCIGDMYWDPVMVYDGGDYTIGWAIRESDDETEGNVVSNSTIFDFEGKAVEGQLAMKYNTNADDNINITGTVMNGDQPAAETKITVNVNGISYTVTTDKFGEYIVSVPYPSSGKFEIGALWCDETYSIDAPHDGLFVYNINFRLPNLTVSAEAVSGGISYSADTEGLYGTFYAAVYDSDGRLAAVKVNEESGVFTGLDPGDYTIKVFSWETGMGPEIDADTAECAVSMN</sequence>
<feature type="signal peptide" evidence="6">
    <location>
        <begin position="1"/>
        <end position="23"/>
    </location>
</feature>
<dbReference type="Pfam" id="PF02018">
    <property type="entry name" value="CBM_4_9"/>
    <property type="match status" value="1"/>
</dbReference>
<dbReference type="EC" id="3.2.1.89" evidence="3 6"/>
<evidence type="ECO:0000256" key="2">
    <source>
        <dbReference type="ARBA" id="ARBA00010687"/>
    </source>
</evidence>
<dbReference type="Proteomes" id="UP000824109">
    <property type="component" value="Unassembled WGS sequence"/>
</dbReference>
<accession>A0A9D1MBC9</accession>
<dbReference type="Gene3D" id="2.60.40.10">
    <property type="entry name" value="Immunoglobulins"/>
    <property type="match status" value="1"/>
</dbReference>
<dbReference type="GO" id="GO:0031218">
    <property type="term" value="F:arabinogalactan endo-1,4-beta-galactosidase activity"/>
    <property type="evidence" value="ECO:0007669"/>
    <property type="project" value="UniProtKB-EC"/>
</dbReference>
<evidence type="ECO:0000256" key="6">
    <source>
        <dbReference type="RuleBase" id="RU361192"/>
    </source>
</evidence>
<dbReference type="GO" id="GO:0015926">
    <property type="term" value="F:glucosidase activity"/>
    <property type="evidence" value="ECO:0007669"/>
    <property type="project" value="InterPro"/>
</dbReference>
<dbReference type="SUPFAM" id="SSF51445">
    <property type="entry name" value="(Trans)glycosidases"/>
    <property type="match status" value="1"/>
</dbReference>
<feature type="domain" description="CBM-cenC" evidence="7">
    <location>
        <begin position="31"/>
        <end position="153"/>
    </location>
</feature>
<name>A0A9D1MBC9_9FIRM</name>
<evidence type="ECO:0000256" key="1">
    <source>
        <dbReference type="ARBA" id="ARBA00001695"/>
    </source>
</evidence>
<keyword evidence="5 6" id="KW-0326">Glycosidase</keyword>
<dbReference type="PANTHER" id="PTHR34983">
    <property type="entry name" value="ARABINOGALACTAN ENDO-BETA-1,4-GALACTANASE A"/>
    <property type="match status" value="1"/>
</dbReference>
<evidence type="ECO:0000313" key="9">
    <source>
        <dbReference type="Proteomes" id="UP000824109"/>
    </source>
</evidence>
<evidence type="ECO:0000256" key="3">
    <source>
        <dbReference type="ARBA" id="ARBA00012556"/>
    </source>
</evidence>
<dbReference type="Pfam" id="PF07745">
    <property type="entry name" value="Glyco_hydro_53"/>
    <property type="match status" value="1"/>
</dbReference>
<protein>
    <recommendedName>
        <fullName evidence="3 6">Arabinogalactan endo-beta-1,4-galactanase</fullName>
        <ecNumber evidence="3 6">3.2.1.89</ecNumber>
    </recommendedName>
</protein>
<dbReference type="SUPFAM" id="SSF49785">
    <property type="entry name" value="Galactose-binding domain-like"/>
    <property type="match status" value="1"/>
</dbReference>
<evidence type="ECO:0000313" key="8">
    <source>
        <dbReference type="EMBL" id="HIU57167.1"/>
    </source>
</evidence>
<reference evidence="8" key="2">
    <citation type="journal article" date="2021" name="PeerJ">
        <title>Extensive microbial diversity within the chicken gut microbiome revealed by metagenomics and culture.</title>
        <authorList>
            <person name="Gilroy R."/>
            <person name="Ravi A."/>
            <person name="Getino M."/>
            <person name="Pursley I."/>
            <person name="Horton D.L."/>
            <person name="Alikhan N.F."/>
            <person name="Baker D."/>
            <person name="Gharbi K."/>
            <person name="Hall N."/>
            <person name="Watson M."/>
            <person name="Adriaenssens E.M."/>
            <person name="Foster-Nyarko E."/>
            <person name="Jarju S."/>
            <person name="Secka A."/>
            <person name="Antonio M."/>
            <person name="Oren A."/>
            <person name="Chaudhuri R.R."/>
            <person name="La Ragione R."/>
            <person name="Hildebrand F."/>
            <person name="Pallen M.J."/>
        </authorList>
    </citation>
    <scope>NUCLEOTIDE SEQUENCE</scope>
    <source>
        <strain evidence="8">USAMLcec3-3695</strain>
    </source>
</reference>
<dbReference type="Gene3D" id="2.60.120.260">
    <property type="entry name" value="Galactose-binding domain-like"/>
    <property type="match status" value="1"/>
</dbReference>
<dbReference type="InterPro" id="IPR011683">
    <property type="entry name" value="Glyco_hydro_53"/>
</dbReference>
<keyword evidence="6" id="KW-0732">Signal</keyword>
<keyword evidence="4 6" id="KW-0378">Hydrolase</keyword>
<dbReference type="InterPro" id="IPR003305">
    <property type="entry name" value="CenC_carb-bd"/>
</dbReference>
<gene>
    <name evidence="8" type="ORF">IAA61_05060</name>
</gene>
<dbReference type="InterPro" id="IPR017853">
    <property type="entry name" value="GH"/>
</dbReference>
<proteinExistence type="inferred from homology"/>
<dbReference type="AlphaFoldDB" id="A0A9D1MBC9"/>
<evidence type="ECO:0000256" key="4">
    <source>
        <dbReference type="ARBA" id="ARBA00022801"/>
    </source>
</evidence>
<evidence type="ECO:0000259" key="7">
    <source>
        <dbReference type="Pfam" id="PF02018"/>
    </source>
</evidence>
<dbReference type="PANTHER" id="PTHR34983:SF1">
    <property type="entry name" value="ARABINOGALACTAN ENDO-BETA-1,4-GALACTANASE A"/>
    <property type="match status" value="1"/>
</dbReference>
<comment type="catalytic activity">
    <reaction evidence="1 6">
        <text>The enzyme specifically hydrolyzes (1-&gt;4)-beta-D-galactosidic linkages in type I arabinogalactans.</text>
        <dbReference type="EC" id="3.2.1.89"/>
    </reaction>
</comment>
<dbReference type="Gene3D" id="3.20.20.80">
    <property type="entry name" value="Glycosidases"/>
    <property type="match status" value="1"/>
</dbReference>
<feature type="chain" id="PRO_5039746323" description="Arabinogalactan endo-beta-1,4-galactanase" evidence="6">
    <location>
        <begin position="24"/>
        <end position="862"/>
    </location>
</feature>
<evidence type="ECO:0000256" key="5">
    <source>
        <dbReference type="ARBA" id="ARBA00023295"/>
    </source>
</evidence>
<organism evidence="8 9">
    <name type="scientific">Candidatus Ornithomonoglobus merdipullorum</name>
    <dbReference type="NCBI Taxonomy" id="2840895"/>
    <lineage>
        <taxon>Bacteria</taxon>
        <taxon>Bacillati</taxon>
        <taxon>Bacillota</taxon>
        <taxon>Clostridia</taxon>
        <taxon>Candidatus Ornithomonoglobus</taxon>
    </lineage>
</organism>
<comment type="similarity">
    <text evidence="2 6">Belongs to the glycosyl hydrolase 53 family.</text>
</comment>
<dbReference type="InterPro" id="IPR008979">
    <property type="entry name" value="Galactose-bd-like_sf"/>
</dbReference>
<reference evidence="8" key="1">
    <citation type="submission" date="2020-10" db="EMBL/GenBank/DDBJ databases">
        <authorList>
            <person name="Gilroy R."/>
        </authorList>
    </citation>
    <scope>NUCLEOTIDE SEQUENCE</scope>
    <source>
        <strain evidence="8">USAMLcec3-3695</strain>
    </source>
</reference>
<dbReference type="GO" id="GO:0045490">
    <property type="term" value="P:pectin catabolic process"/>
    <property type="evidence" value="ECO:0007669"/>
    <property type="project" value="TreeGrafter"/>
</dbReference>
<dbReference type="InterPro" id="IPR013783">
    <property type="entry name" value="Ig-like_fold"/>
</dbReference>
<comment type="caution">
    <text evidence="8">The sequence shown here is derived from an EMBL/GenBank/DDBJ whole genome shotgun (WGS) entry which is preliminary data.</text>
</comment>